<evidence type="ECO:0000256" key="1">
    <source>
        <dbReference type="SAM" id="MobiDB-lite"/>
    </source>
</evidence>
<keyword evidence="3" id="KW-1185">Reference proteome</keyword>
<reference evidence="2" key="1">
    <citation type="submission" date="2020-03" db="EMBL/GenBank/DDBJ databases">
        <authorList>
            <person name="Weist P."/>
        </authorList>
    </citation>
    <scope>NUCLEOTIDE SEQUENCE</scope>
</reference>
<dbReference type="AlphaFoldDB" id="A0A9N7TNQ9"/>
<gene>
    <name evidence="2" type="ORF">PLEPLA_LOCUS3529</name>
</gene>
<comment type="caution">
    <text evidence="2">The sequence shown here is derived from an EMBL/GenBank/DDBJ whole genome shotgun (WGS) entry which is preliminary data.</text>
</comment>
<protein>
    <submittedName>
        <fullName evidence="2">Uncharacterized protein</fullName>
    </submittedName>
</protein>
<feature type="region of interest" description="Disordered" evidence="1">
    <location>
        <begin position="1"/>
        <end position="26"/>
    </location>
</feature>
<accession>A0A9N7TNQ9</accession>
<feature type="compositionally biased region" description="Basic and acidic residues" evidence="1">
    <location>
        <begin position="92"/>
        <end position="102"/>
    </location>
</feature>
<feature type="compositionally biased region" description="Acidic residues" evidence="1">
    <location>
        <begin position="126"/>
        <end position="136"/>
    </location>
</feature>
<dbReference type="Proteomes" id="UP001153269">
    <property type="component" value="Unassembled WGS sequence"/>
</dbReference>
<dbReference type="EMBL" id="CADEAL010000175">
    <property type="protein sequence ID" value="CAB1415811.1"/>
    <property type="molecule type" value="Genomic_DNA"/>
</dbReference>
<organism evidence="2 3">
    <name type="scientific">Pleuronectes platessa</name>
    <name type="common">European plaice</name>
    <dbReference type="NCBI Taxonomy" id="8262"/>
    <lineage>
        <taxon>Eukaryota</taxon>
        <taxon>Metazoa</taxon>
        <taxon>Chordata</taxon>
        <taxon>Craniata</taxon>
        <taxon>Vertebrata</taxon>
        <taxon>Euteleostomi</taxon>
        <taxon>Actinopterygii</taxon>
        <taxon>Neopterygii</taxon>
        <taxon>Teleostei</taxon>
        <taxon>Neoteleostei</taxon>
        <taxon>Acanthomorphata</taxon>
        <taxon>Carangaria</taxon>
        <taxon>Pleuronectiformes</taxon>
        <taxon>Pleuronectoidei</taxon>
        <taxon>Pleuronectidae</taxon>
        <taxon>Pleuronectes</taxon>
    </lineage>
</organism>
<evidence type="ECO:0000313" key="2">
    <source>
        <dbReference type="EMBL" id="CAB1415811.1"/>
    </source>
</evidence>
<proteinExistence type="predicted"/>
<feature type="region of interest" description="Disordered" evidence="1">
    <location>
        <begin position="92"/>
        <end position="138"/>
    </location>
</feature>
<evidence type="ECO:0000313" key="3">
    <source>
        <dbReference type="Proteomes" id="UP001153269"/>
    </source>
</evidence>
<name>A0A9N7TNQ9_PLEPL</name>
<sequence>MHAPHIEMEADELPGQPGLTSSSSTCPAPLLHPEMFVFFQFHVRHVLETSSTRPLAHWEASTHCPAAAAELAETGSDALMLAGDGIWRQKSTNKEGRKDLRTAGRAAVVQSKKKGRRRDVNKTDVVPDEEEEEEEGDSLRTLCTGAFDFFTFKTGKQKEKQPGVFSKIITASRFFFVQADPESEEDEGSV</sequence>